<dbReference type="InterPro" id="IPR006603">
    <property type="entry name" value="PQ-loop_rpt"/>
</dbReference>
<evidence type="ECO:0000256" key="5">
    <source>
        <dbReference type="SAM" id="Phobius"/>
    </source>
</evidence>
<feature type="transmembrane region" description="Helical" evidence="5">
    <location>
        <begin position="115"/>
        <end position="139"/>
    </location>
</feature>
<accession>A0A834XZ08</accession>
<dbReference type="GO" id="GO:0016020">
    <property type="term" value="C:membrane"/>
    <property type="evidence" value="ECO:0007669"/>
    <property type="project" value="UniProtKB-SubCell"/>
</dbReference>
<name>A0A834XZ08_APHGI</name>
<evidence type="ECO:0000256" key="3">
    <source>
        <dbReference type="ARBA" id="ARBA00022989"/>
    </source>
</evidence>
<feature type="transmembrane region" description="Helical" evidence="5">
    <location>
        <begin position="176"/>
        <end position="198"/>
    </location>
</feature>
<gene>
    <name evidence="6" type="ORF">HCN44_010369</name>
</gene>
<feature type="transmembrane region" description="Helical" evidence="5">
    <location>
        <begin position="90"/>
        <end position="109"/>
    </location>
</feature>
<dbReference type="Proteomes" id="UP000639338">
    <property type="component" value="Unassembled WGS sequence"/>
</dbReference>
<evidence type="ECO:0000313" key="6">
    <source>
        <dbReference type="EMBL" id="KAF7993774.1"/>
    </source>
</evidence>
<evidence type="ECO:0000256" key="2">
    <source>
        <dbReference type="ARBA" id="ARBA00022692"/>
    </source>
</evidence>
<evidence type="ECO:0008006" key="8">
    <source>
        <dbReference type="Google" id="ProtNLM"/>
    </source>
</evidence>
<protein>
    <recommendedName>
        <fullName evidence="8">PQ-loop repeat-containing protein 3</fullName>
    </recommendedName>
</protein>
<evidence type="ECO:0000256" key="4">
    <source>
        <dbReference type="ARBA" id="ARBA00023136"/>
    </source>
</evidence>
<feature type="transmembrane region" description="Helical" evidence="5">
    <location>
        <begin position="39"/>
        <end position="58"/>
    </location>
</feature>
<proteinExistence type="predicted"/>
<comment type="caution">
    <text evidence="6">The sequence shown here is derived from an EMBL/GenBank/DDBJ whole genome shotgun (WGS) entry which is preliminary data.</text>
</comment>
<comment type="subcellular location">
    <subcellularLocation>
        <location evidence="1">Membrane</location>
        <topology evidence="1">Multi-pass membrane protein</topology>
    </subcellularLocation>
</comment>
<dbReference type="Gene3D" id="1.20.1280.290">
    <property type="match status" value="2"/>
</dbReference>
<keyword evidence="2 5" id="KW-0812">Transmembrane</keyword>
<keyword evidence="4 5" id="KW-0472">Membrane</keyword>
<dbReference type="AlphaFoldDB" id="A0A834XZ08"/>
<organism evidence="6 7">
    <name type="scientific">Aphidius gifuensis</name>
    <name type="common">Parasitoid wasp</name>
    <dbReference type="NCBI Taxonomy" id="684658"/>
    <lineage>
        <taxon>Eukaryota</taxon>
        <taxon>Metazoa</taxon>
        <taxon>Ecdysozoa</taxon>
        <taxon>Arthropoda</taxon>
        <taxon>Hexapoda</taxon>
        <taxon>Insecta</taxon>
        <taxon>Pterygota</taxon>
        <taxon>Neoptera</taxon>
        <taxon>Endopterygota</taxon>
        <taxon>Hymenoptera</taxon>
        <taxon>Apocrita</taxon>
        <taxon>Ichneumonoidea</taxon>
        <taxon>Braconidae</taxon>
        <taxon>Aphidiinae</taxon>
        <taxon>Aphidius</taxon>
    </lineage>
</organism>
<evidence type="ECO:0000313" key="7">
    <source>
        <dbReference type="Proteomes" id="UP000639338"/>
    </source>
</evidence>
<dbReference type="Pfam" id="PF04193">
    <property type="entry name" value="PQ-loop"/>
    <property type="match status" value="1"/>
</dbReference>
<keyword evidence="3 5" id="KW-1133">Transmembrane helix</keyword>
<dbReference type="EMBL" id="JACMRX010000003">
    <property type="protein sequence ID" value="KAF7993774.1"/>
    <property type="molecule type" value="Genomic_DNA"/>
</dbReference>
<reference evidence="6 7" key="1">
    <citation type="submission" date="2020-08" db="EMBL/GenBank/DDBJ databases">
        <title>Aphidius gifuensis genome sequencing and assembly.</title>
        <authorList>
            <person name="Du Z."/>
        </authorList>
    </citation>
    <scope>NUCLEOTIDE SEQUENCE [LARGE SCALE GENOMIC DNA]</scope>
    <source>
        <strain evidence="6">YNYX2018</strain>
        <tissue evidence="6">Adults</tissue>
    </source>
</reference>
<feature type="transmembrane region" description="Helical" evidence="5">
    <location>
        <begin position="6"/>
        <end position="27"/>
    </location>
</feature>
<dbReference type="PANTHER" id="PTHR12226">
    <property type="entry name" value="MANNOSE-P-DOLICHOL UTILIZATION DEFECT 1 LEC35 -RELATED"/>
    <property type="match status" value="1"/>
</dbReference>
<feature type="transmembrane region" description="Helical" evidence="5">
    <location>
        <begin position="151"/>
        <end position="170"/>
    </location>
</feature>
<dbReference type="OrthoDB" id="271506at2759"/>
<dbReference type="PANTHER" id="PTHR12226:SF3">
    <property type="entry name" value="SOLUTE CARRIER FAMILY 66 MEMBER 3"/>
    <property type="match status" value="1"/>
</dbReference>
<keyword evidence="7" id="KW-1185">Reference proteome</keyword>
<sequence>MYQNISNLLSIVTIGACFVQKIPQILILKKKKKTNGISLTSLLLDLFSYTVMTSYNYINQYSLLSYMEYPVILFEQMIFLYFVLKCDDRIDAFAVVAAFCYLLFTVCLITERIPAIVLTFLIPMCTPISASSKIVQLIAIIQTKNGTSISLLTWLLSAFTNITRIFTIWIDSSDILLLANYTVSAVLSSTIMFFAQYYKRQTKVD</sequence>
<evidence type="ECO:0000256" key="1">
    <source>
        <dbReference type="ARBA" id="ARBA00004141"/>
    </source>
</evidence>
<dbReference type="InterPro" id="IPR016817">
    <property type="entry name" value="MannP-dilichol_defect-1"/>
</dbReference>